<dbReference type="InterPro" id="IPR016291">
    <property type="entry name" value="Isochorismatase"/>
</dbReference>
<keyword evidence="4" id="KW-1185">Reference proteome</keyword>
<sequence length="216" mass="23791">MAIPRIAPYPLPAAPISPAARWSLDPQRCALLVHDMQSYFIEAYDTSASPMDTVLPNIRRLIDAADDTGVPVFYSAQPPRQQQSRRGLLSEFWGEGIRTEEEAAIVGDLAPREHHHVVTKWRYSAFARTDLRHALAFAGRDQLIITGVYGHMGCQVSAVDAFMNDVAPFLVTDGIADFTAADHHNTIDWVARRCGVALPTTRVLEQLTSAPTSPEA</sequence>
<dbReference type="PANTHER" id="PTHR43540:SF3">
    <property type="entry name" value="ENTEROBACTIN SYNTHASE COMPONENT B"/>
    <property type="match status" value="1"/>
</dbReference>
<evidence type="ECO:0000313" key="3">
    <source>
        <dbReference type="EMBL" id="MCS5478472.1"/>
    </source>
</evidence>
<proteinExistence type="predicted"/>
<accession>A0ABT2FTC1</accession>
<dbReference type="SUPFAM" id="SSF52499">
    <property type="entry name" value="Isochorismatase-like hydrolases"/>
    <property type="match status" value="1"/>
</dbReference>
<protein>
    <submittedName>
        <fullName evidence="3">Isochorismatase family protein</fullName>
    </submittedName>
</protein>
<dbReference type="EMBL" id="JANWTC010000001">
    <property type="protein sequence ID" value="MCS5478472.1"/>
    <property type="molecule type" value="Genomic_DNA"/>
</dbReference>
<organism evidence="3 4">
    <name type="scientific">Corynebacterium lemuris</name>
    <dbReference type="NCBI Taxonomy" id="1859292"/>
    <lineage>
        <taxon>Bacteria</taxon>
        <taxon>Bacillati</taxon>
        <taxon>Actinomycetota</taxon>
        <taxon>Actinomycetes</taxon>
        <taxon>Mycobacteriales</taxon>
        <taxon>Corynebacteriaceae</taxon>
        <taxon>Corynebacterium</taxon>
    </lineage>
</organism>
<dbReference type="InterPro" id="IPR036380">
    <property type="entry name" value="Isochorismatase-like_sf"/>
</dbReference>
<evidence type="ECO:0000313" key="4">
    <source>
        <dbReference type="Proteomes" id="UP001205965"/>
    </source>
</evidence>
<dbReference type="PRINTS" id="PR01398">
    <property type="entry name" value="ISCHRISMTASE"/>
</dbReference>
<evidence type="ECO:0000259" key="2">
    <source>
        <dbReference type="Pfam" id="PF00857"/>
    </source>
</evidence>
<reference evidence="3 4" key="1">
    <citation type="submission" date="2022-08" db="EMBL/GenBank/DDBJ databases">
        <title>YIM 101645 draft genome.</title>
        <authorList>
            <person name="Chen X."/>
        </authorList>
    </citation>
    <scope>NUCLEOTIDE SEQUENCE [LARGE SCALE GENOMIC DNA]</scope>
    <source>
        <strain evidence="3 4">YIM 101645</strain>
    </source>
</reference>
<dbReference type="Gene3D" id="3.40.50.850">
    <property type="entry name" value="Isochorismatase-like"/>
    <property type="match status" value="1"/>
</dbReference>
<dbReference type="Proteomes" id="UP001205965">
    <property type="component" value="Unassembled WGS sequence"/>
</dbReference>
<dbReference type="InterPro" id="IPR000868">
    <property type="entry name" value="Isochorismatase-like_dom"/>
</dbReference>
<feature type="domain" description="Isochorismatase-like" evidence="2">
    <location>
        <begin position="29"/>
        <end position="197"/>
    </location>
</feature>
<dbReference type="InterPro" id="IPR050272">
    <property type="entry name" value="Isochorismatase-like_hydrls"/>
</dbReference>
<gene>
    <name evidence="3" type="ORF">NYP18_02270</name>
</gene>
<keyword evidence="1" id="KW-0378">Hydrolase</keyword>
<evidence type="ECO:0000256" key="1">
    <source>
        <dbReference type="ARBA" id="ARBA00022801"/>
    </source>
</evidence>
<dbReference type="RefSeq" id="WP_259426479.1">
    <property type="nucleotide sequence ID" value="NZ_JANWTC010000001.1"/>
</dbReference>
<name>A0ABT2FTC1_9CORY</name>
<comment type="caution">
    <text evidence="3">The sequence shown here is derived from an EMBL/GenBank/DDBJ whole genome shotgun (WGS) entry which is preliminary data.</text>
</comment>
<dbReference type="PANTHER" id="PTHR43540">
    <property type="entry name" value="PEROXYUREIDOACRYLATE/UREIDOACRYLATE AMIDOHYDROLASE-RELATED"/>
    <property type="match status" value="1"/>
</dbReference>
<dbReference type="Pfam" id="PF00857">
    <property type="entry name" value="Isochorismatase"/>
    <property type="match status" value="1"/>
</dbReference>